<dbReference type="SUPFAM" id="SSF56300">
    <property type="entry name" value="Metallo-dependent phosphatases"/>
    <property type="match status" value="1"/>
</dbReference>
<feature type="domain" description="Calcineurin-like phosphoesterase" evidence="3">
    <location>
        <begin position="55"/>
        <end position="231"/>
    </location>
</feature>
<dbReference type="PANTHER" id="PTHR31302:SF31">
    <property type="entry name" value="PHOSPHODIESTERASE YAEI"/>
    <property type="match status" value="1"/>
</dbReference>
<proteinExistence type="predicted"/>
<organism evidence="4 5">
    <name type="scientific">Simiduia curdlanivorans</name>
    <dbReference type="NCBI Taxonomy" id="1492769"/>
    <lineage>
        <taxon>Bacteria</taxon>
        <taxon>Pseudomonadati</taxon>
        <taxon>Pseudomonadota</taxon>
        <taxon>Gammaproteobacteria</taxon>
        <taxon>Cellvibrionales</taxon>
        <taxon>Cellvibrionaceae</taxon>
        <taxon>Simiduia</taxon>
    </lineage>
</organism>
<comment type="caution">
    <text evidence="4">The sequence shown here is derived from an EMBL/GenBank/DDBJ whole genome shotgun (WGS) entry which is preliminary data.</text>
</comment>
<evidence type="ECO:0000313" key="4">
    <source>
        <dbReference type="EMBL" id="MFC4362996.1"/>
    </source>
</evidence>
<evidence type="ECO:0000313" key="5">
    <source>
        <dbReference type="Proteomes" id="UP001595840"/>
    </source>
</evidence>
<sequence>MLPTNTLTIKTKLCLAAALVCSLLASWAFWFEPSSIRVVEHELRPTQWPTHCDGLRVAVLADLHLGSPFNGLNQLQSIVELTNQAKPDIILLAGDYVIQGVLGGSFVAPEDAAKILAHLKASAGVYAVLGNHDWWLESTRVGAALQNKGITLLEDANQRVNTTLRHVKNRTSHECQFNLVGISDFWEGAHDIETALTGIDTQIPTLAFTHNPDIFPLIPEQVTLTIAGHTHGGQVYLPFIGRPIVPSAYGETYAIGAITEQRSGTTKHLFVSPGIGTSILPVRFLVPPEISVLTLLSPVPHTASKHQEN</sequence>
<dbReference type="Pfam" id="PF00149">
    <property type="entry name" value="Metallophos"/>
    <property type="match status" value="1"/>
</dbReference>
<dbReference type="EMBL" id="JBHSCX010000014">
    <property type="protein sequence ID" value="MFC4362996.1"/>
    <property type="molecule type" value="Genomic_DNA"/>
</dbReference>
<protein>
    <submittedName>
        <fullName evidence="4">Metallophosphoesterase</fullName>
    </submittedName>
</protein>
<keyword evidence="2" id="KW-0378">Hydrolase</keyword>
<gene>
    <name evidence="4" type="ORF">ACFOX3_11835</name>
</gene>
<dbReference type="InterPro" id="IPR029052">
    <property type="entry name" value="Metallo-depent_PP-like"/>
</dbReference>
<dbReference type="PANTHER" id="PTHR31302">
    <property type="entry name" value="TRANSMEMBRANE PROTEIN WITH METALLOPHOSPHOESTERASE DOMAIN-RELATED"/>
    <property type="match status" value="1"/>
</dbReference>
<dbReference type="InterPro" id="IPR051158">
    <property type="entry name" value="Metallophosphoesterase_sf"/>
</dbReference>
<dbReference type="Proteomes" id="UP001595840">
    <property type="component" value="Unassembled WGS sequence"/>
</dbReference>
<dbReference type="InterPro" id="IPR004843">
    <property type="entry name" value="Calcineurin-like_PHP"/>
</dbReference>
<keyword evidence="5" id="KW-1185">Reference proteome</keyword>
<keyword evidence="1" id="KW-0479">Metal-binding</keyword>
<evidence type="ECO:0000259" key="3">
    <source>
        <dbReference type="Pfam" id="PF00149"/>
    </source>
</evidence>
<dbReference type="Gene3D" id="3.60.21.10">
    <property type="match status" value="1"/>
</dbReference>
<accession>A0ABV8V6B6</accession>
<name>A0ABV8V6B6_9GAMM</name>
<reference evidence="5" key="1">
    <citation type="journal article" date="2019" name="Int. J. Syst. Evol. Microbiol.">
        <title>The Global Catalogue of Microorganisms (GCM) 10K type strain sequencing project: providing services to taxonomists for standard genome sequencing and annotation.</title>
        <authorList>
            <consortium name="The Broad Institute Genomics Platform"/>
            <consortium name="The Broad Institute Genome Sequencing Center for Infectious Disease"/>
            <person name="Wu L."/>
            <person name="Ma J."/>
        </authorList>
    </citation>
    <scope>NUCLEOTIDE SEQUENCE [LARGE SCALE GENOMIC DNA]</scope>
    <source>
        <strain evidence="5">CECT 8570</strain>
    </source>
</reference>
<dbReference type="RefSeq" id="WP_290265317.1">
    <property type="nucleotide sequence ID" value="NZ_JAUFQG010000006.1"/>
</dbReference>
<dbReference type="CDD" id="cd07385">
    <property type="entry name" value="MPP_YkuE_C"/>
    <property type="match status" value="1"/>
</dbReference>
<evidence type="ECO:0000256" key="2">
    <source>
        <dbReference type="ARBA" id="ARBA00022801"/>
    </source>
</evidence>
<evidence type="ECO:0000256" key="1">
    <source>
        <dbReference type="ARBA" id="ARBA00022723"/>
    </source>
</evidence>